<evidence type="ECO:0000313" key="6">
    <source>
        <dbReference type="Proteomes" id="UP000271380"/>
    </source>
</evidence>
<dbReference type="GO" id="GO:0016887">
    <property type="term" value="F:ATP hydrolysis activity"/>
    <property type="evidence" value="ECO:0007669"/>
    <property type="project" value="InterPro"/>
</dbReference>
<dbReference type="AlphaFoldDB" id="A0AB38VR06"/>
<dbReference type="EC" id="3.6.3.-" evidence="5"/>
<feature type="domain" description="ABC transporter" evidence="4">
    <location>
        <begin position="28"/>
        <end position="249"/>
    </location>
</feature>
<dbReference type="InterPro" id="IPR003593">
    <property type="entry name" value="AAA+_ATPase"/>
</dbReference>
<proteinExistence type="predicted"/>
<dbReference type="InterPro" id="IPR017871">
    <property type="entry name" value="ABC_transporter-like_CS"/>
</dbReference>
<dbReference type="EMBL" id="LR134377">
    <property type="protein sequence ID" value="VEH06067.1"/>
    <property type="molecule type" value="Genomic_DNA"/>
</dbReference>
<dbReference type="RefSeq" id="WP_126316618.1">
    <property type="nucleotide sequence ID" value="NZ_LR134377.1"/>
</dbReference>
<evidence type="ECO:0000259" key="4">
    <source>
        <dbReference type="PROSITE" id="PS50893"/>
    </source>
</evidence>
<keyword evidence="2" id="KW-0547">Nucleotide-binding</keyword>
<dbReference type="CDD" id="cd03235">
    <property type="entry name" value="ABC_Metallic_Cations"/>
    <property type="match status" value="1"/>
</dbReference>
<dbReference type="Proteomes" id="UP000271380">
    <property type="component" value="Chromosome"/>
</dbReference>
<organism evidence="5 6">
    <name type="scientific">Corynebacterium kutscheri</name>
    <dbReference type="NCBI Taxonomy" id="35755"/>
    <lineage>
        <taxon>Bacteria</taxon>
        <taxon>Bacillati</taxon>
        <taxon>Actinomycetota</taxon>
        <taxon>Actinomycetes</taxon>
        <taxon>Mycobacteriales</taxon>
        <taxon>Corynebacteriaceae</taxon>
        <taxon>Corynebacterium</taxon>
    </lineage>
</organism>
<dbReference type="SUPFAM" id="SSF52540">
    <property type="entry name" value="P-loop containing nucleoside triphosphate hydrolases"/>
    <property type="match status" value="1"/>
</dbReference>
<keyword evidence="3 5" id="KW-0067">ATP-binding</keyword>
<dbReference type="Pfam" id="PF00005">
    <property type="entry name" value="ABC_tran"/>
    <property type="match status" value="1"/>
</dbReference>
<dbReference type="Gene3D" id="3.40.50.300">
    <property type="entry name" value="P-loop containing nucleotide triphosphate hydrolases"/>
    <property type="match status" value="1"/>
</dbReference>
<evidence type="ECO:0000256" key="1">
    <source>
        <dbReference type="ARBA" id="ARBA00022448"/>
    </source>
</evidence>
<dbReference type="GO" id="GO:0005524">
    <property type="term" value="F:ATP binding"/>
    <property type="evidence" value="ECO:0007669"/>
    <property type="project" value="UniProtKB-KW"/>
</dbReference>
<dbReference type="PANTHER" id="PTHR42734">
    <property type="entry name" value="METAL TRANSPORT SYSTEM ATP-BINDING PROTEIN TM_0124-RELATED"/>
    <property type="match status" value="1"/>
</dbReference>
<gene>
    <name evidence="5" type="primary">znuC</name>
    <name evidence="5" type="ORF">NCTC949_00933</name>
</gene>
<evidence type="ECO:0000256" key="3">
    <source>
        <dbReference type="ARBA" id="ARBA00022840"/>
    </source>
</evidence>
<sequence length="263" mass="29104">MSAKHARRKAAEFTTPTYKTPNTAQFAIIIENLDINYRGHQALDDVNLRIREATFIGLLGPNGAGKTTLMRSILGLIRTKNVQLAALKKGFDDYIGYVPQRHEVQWDFPISVADCVRSGRLGLPKDSAAVDEALATVQLDELAHRAIAQLSGGQRQRVLVARALVRRPQILLLDEPLTGVDAEVGELLLNVFRSLTKDGVTVIMSTHDIGDALSFCDELVLLNQRIFAHDIASRISPATWQEAFRVRDNSSLLTLVEHHAQSH</sequence>
<evidence type="ECO:0000256" key="2">
    <source>
        <dbReference type="ARBA" id="ARBA00022741"/>
    </source>
</evidence>
<reference evidence="5 6" key="1">
    <citation type="submission" date="2018-12" db="EMBL/GenBank/DDBJ databases">
        <authorList>
            <consortium name="Pathogen Informatics"/>
        </authorList>
    </citation>
    <scope>NUCLEOTIDE SEQUENCE [LARGE SCALE GENOMIC DNA]</scope>
    <source>
        <strain evidence="5 6">NCTC949</strain>
    </source>
</reference>
<dbReference type="SMART" id="SM00382">
    <property type="entry name" value="AAA"/>
    <property type="match status" value="1"/>
</dbReference>
<keyword evidence="1" id="KW-0813">Transport</keyword>
<keyword evidence="5" id="KW-0378">Hydrolase</keyword>
<accession>A0AB38VR06</accession>
<dbReference type="PROSITE" id="PS50893">
    <property type="entry name" value="ABC_TRANSPORTER_2"/>
    <property type="match status" value="1"/>
</dbReference>
<dbReference type="InterPro" id="IPR050153">
    <property type="entry name" value="Metal_Ion_Import_ABC"/>
</dbReference>
<dbReference type="InterPro" id="IPR003439">
    <property type="entry name" value="ABC_transporter-like_ATP-bd"/>
</dbReference>
<name>A0AB38VR06_9CORY</name>
<evidence type="ECO:0000313" key="5">
    <source>
        <dbReference type="EMBL" id="VEH06067.1"/>
    </source>
</evidence>
<dbReference type="PROSITE" id="PS00211">
    <property type="entry name" value="ABC_TRANSPORTER_1"/>
    <property type="match status" value="1"/>
</dbReference>
<protein>
    <submittedName>
        <fullName evidence="5">ABC transport system, ATP-binding protein</fullName>
        <ecNumber evidence="5">3.6.3.-</ecNumber>
    </submittedName>
</protein>
<dbReference type="InterPro" id="IPR027417">
    <property type="entry name" value="P-loop_NTPase"/>
</dbReference>